<organism evidence="1 2">
    <name type="scientific">Tahibacter aquaticus</name>
    <dbReference type="NCBI Taxonomy" id="520092"/>
    <lineage>
        <taxon>Bacteria</taxon>
        <taxon>Pseudomonadati</taxon>
        <taxon>Pseudomonadota</taxon>
        <taxon>Gammaproteobacteria</taxon>
        <taxon>Lysobacterales</taxon>
        <taxon>Rhodanobacteraceae</taxon>
        <taxon>Tahibacter</taxon>
    </lineage>
</organism>
<accession>A0A4R6YYV6</accession>
<sequence length="428" mass="47302">MRAPPMFDFRGGPASVRAPQGSVHIVMSSEFADLLTGYMRRIRASAAGVATEIGMSREAVNNWRHGLSLPNRKHRHKLVDCARYLRLSESETDRLLGAAGFEPEYPVGGQAPGQPYADYIDGLFERLQRLAPYPILLLLSQAHWGQPPFREALLNAARRLYGHASVLHIRPPYSVEADARDYFTAIGAQCGLDGIDSDFAFETALERRLAAGERVFCLVSRFEQGDAQLREALAGILRGLSEMYSGRLHLMLCGGEALAELKYQSGDLSLLNIASVEQWPDPGVAELRALAGRQLPAAQLDARLLERLQLHCGGHPALIDEALQAHANNPRLETPQLHECLSGSVRLWESFLPLLADEAARMRIGELLHKSTLGRAQPYLIDRLLRRLFWANLIAARPGEQGAQLEWRCAAVREAGRQILASWGEDAG</sequence>
<evidence type="ECO:0008006" key="3">
    <source>
        <dbReference type="Google" id="ProtNLM"/>
    </source>
</evidence>
<gene>
    <name evidence="1" type="ORF">DFR29_106159</name>
</gene>
<dbReference type="EMBL" id="SNZH01000006">
    <property type="protein sequence ID" value="TDR44013.1"/>
    <property type="molecule type" value="Genomic_DNA"/>
</dbReference>
<keyword evidence="2" id="KW-1185">Reference proteome</keyword>
<reference evidence="1 2" key="1">
    <citation type="submission" date="2019-03" db="EMBL/GenBank/DDBJ databases">
        <title>Genomic Encyclopedia of Type Strains, Phase IV (KMG-IV): sequencing the most valuable type-strain genomes for metagenomic binning, comparative biology and taxonomic classification.</title>
        <authorList>
            <person name="Goeker M."/>
        </authorList>
    </citation>
    <scope>NUCLEOTIDE SEQUENCE [LARGE SCALE GENOMIC DNA]</scope>
    <source>
        <strain evidence="1 2">DSM 21667</strain>
    </source>
</reference>
<proteinExistence type="predicted"/>
<evidence type="ECO:0000313" key="1">
    <source>
        <dbReference type="EMBL" id="TDR44013.1"/>
    </source>
</evidence>
<protein>
    <recommendedName>
        <fullName evidence="3">HTH cro/C1-type domain-containing protein</fullName>
    </recommendedName>
</protein>
<dbReference type="AlphaFoldDB" id="A0A4R6YYV6"/>
<evidence type="ECO:0000313" key="2">
    <source>
        <dbReference type="Proteomes" id="UP000295293"/>
    </source>
</evidence>
<name>A0A4R6YYV6_9GAMM</name>
<dbReference type="Proteomes" id="UP000295293">
    <property type="component" value="Unassembled WGS sequence"/>
</dbReference>
<comment type="caution">
    <text evidence="1">The sequence shown here is derived from an EMBL/GenBank/DDBJ whole genome shotgun (WGS) entry which is preliminary data.</text>
</comment>